<dbReference type="STRING" id="43678.OJAG_10400"/>
<dbReference type="PANTHER" id="PTHR33392">
    <property type="entry name" value="POLYISOPRENYL-TEICHOIC ACID--PEPTIDOGLYCAN TEICHOIC ACID TRANSFERASE TAGU"/>
    <property type="match status" value="1"/>
</dbReference>
<dbReference type="Gene3D" id="3.40.630.190">
    <property type="entry name" value="LCP protein"/>
    <property type="match status" value="1"/>
</dbReference>
<evidence type="ECO:0000259" key="4">
    <source>
        <dbReference type="Pfam" id="PF03816"/>
    </source>
</evidence>
<dbReference type="Pfam" id="PF03816">
    <property type="entry name" value="LytR_cpsA_psr"/>
    <property type="match status" value="1"/>
</dbReference>
<evidence type="ECO:0000313" key="5">
    <source>
        <dbReference type="EMBL" id="KZM36250.1"/>
    </source>
</evidence>
<keyword evidence="3" id="KW-0812">Transmembrane</keyword>
<keyword evidence="3" id="KW-0472">Membrane</keyword>
<dbReference type="InterPro" id="IPR004474">
    <property type="entry name" value="LytR_CpsA_psr"/>
</dbReference>
<evidence type="ECO:0000256" key="3">
    <source>
        <dbReference type="SAM" id="Phobius"/>
    </source>
</evidence>
<feature type="compositionally biased region" description="Polar residues" evidence="2">
    <location>
        <begin position="1"/>
        <end position="10"/>
    </location>
</feature>
<feature type="domain" description="Cell envelope-related transcriptional attenuator" evidence="4">
    <location>
        <begin position="147"/>
        <end position="311"/>
    </location>
</feature>
<protein>
    <submittedName>
        <fullName evidence="5">Regulatory protein MsrR</fullName>
    </submittedName>
</protein>
<organism evidence="5 6">
    <name type="scientific">Oerskovia enterophila</name>
    <dbReference type="NCBI Taxonomy" id="43678"/>
    <lineage>
        <taxon>Bacteria</taxon>
        <taxon>Bacillati</taxon>
        <taxon>Actinomycetota</taxon>
        <taxon>Actinomycetes</taxon>
        <taxon>Micrococcales</taxon>
        <taxon>Cellulomonadaceae</taxon>
        <taxon>Oerskovia</taxon>
    </lineage>
</organism>
<dbReference type="EMBL" id="LRIE01000056">
    <property type="protein sequence ID" value="KZM36250.1"/>
    <property type="molecule type" value="Genomic_DNA"/>
</dbReference>
<keyword evidence="3" id="KW-1133">Transmembrane helix</keyword>
<gene>
    <name evidence="5" type="primary">msrR</name>
    <name evidence="5" type="ORF">OJAG_10400</name>
</gene>
<evidence type="ECO:0000313" key="6">
    <source>
        <dbReference type="Proteomes" id="UP000076447"/>
    </source>
</evidence>
<comment type="caution">
    <text evidence="5">The sequence shown here is derived from an EMBL/GenBank/DDBJ whole genome shotgun (WGS) entry which is preliminary data.</text>
</comment>
<proteinExistence type="inferred from homology"/>
<feature type="region of interest" description="Disordered" evidence="2">
    <location>
        <begin position="96"/>
        <end position="117"/>
    </location>
</feature>
<sequence>MAASSSQVLSLESALVTSERGGRTWPEGDPEAGASGGSLPNDSVVRGQVRHAAARREHRWLRVVALVTTAVLALGVSGAAALVVKSLANVDQVDTEELVAPEESRPPVATPDPEDPLAGLPVNLVLIGSDDRSGVNESIGGAEAGMRSDTTMLLHVSADRSRVELVSVPRDLMIPIPACTVTGGGTTKASSSAMFNSAFSRGWDAGGDLASAATCTQMTVEQISGVRTDGFLVVDFAGFQTMVDALDGVPICIPEDMNDDDSNLHLTAGNHVLSGAEALALARARHGLSDGSDTYRMGRQQALLAALTKSVLSKNVLTDLPSLIRFLDAATSSLTISGGVDLKGLAFSLRSVRADAVTFLTIPSGPQPSNPARVVLSDEAADVWARLAADEPVVPEAPADPPTPDSATVPPVDGATTTPSPEAPVDPLADRLPGEAITSADAQETC</sequence>
<dbReference type="PANTHER" id="PTHR33392:SF6">
    <property type="entry name" value="POLYISOPRENYL-TEICHOIC ACID--PEPTIDOGLYCAN TEICHOIC ACID TRANSFERASE TAGU"/>
    <property type="match status" value="1"/>
</dbReference>
<evidence type="ECO:0000256" key="2">
    <source>
        <dbReference type="SAM" id="MobiDB-lite"/>
    </source>
</evidence>
<feature type="transmembrane region" description="Helical" evidence="3">
    <location>
        <begin position="60"/>
        <end position="84"/>
    </location>
</feature>
<accession>A0A163SCF1</accession>
<dbReference type="InterPro" id="IPR050922">
    <property type="entry name" value="LytR/CpsA/Psr_CW_biosynth"/>
</dbReference>
<dbReference type="AlphaFoldDB" id="A0A163SCF1"/>
<feature type="region of interest" description="Disordered" evidence="2">
    <location>
        <begin position="392"/>
        <end position="446"/>
    </location>
</feature>
<comment type="similarity">
    <text evidence="1">Belongs to the LytR/CpsA/Psr (LCP) family.</text>
</comment>
<reference evidence="5 6" key="1">
    <citation type="submission" date="2016-01" db="EMBL/GenBank/DDBJ databases">
        <title>Genome sequence of Oerskovia enterophila VJag, an agar and cellulose degrading bacterium.</title>
        <authorList>
            <person name="Poehlein A."/>
            <person name="Jag V."/>
            <person name="Bengelsdorf F."/>
            <person name="Duerre P."/>
            <person name="Daniel R."/>
        </authorList>
    </citation>
    <scope>NUCLEOTIDE SEQUENCE [LARGE SCALE GENOMIC DNA]</scope>
    <source>
        <strain evidence="5 6">VJag</strain>
    </source>
</reference>
<dbReference type="PATRIC" id="fig|43678.3.peg.1089"/>
<dbReference type="NCBIfam" id="TIGR00350">
    <property type="entry name" value="lytR_cpsA_psr"/>
    <property type="match status" value="1"/>
</dbReference>
<evidence type="ECO:0000256" key="1">
    <source>
        <dbReference type="ARBA" id="ARBA00006068"/>
    </source>
</evidence>
<feature type="region of interest" description="Disordered" evidence="2">
    <location>
        <begin position="1"/>
        <end position="43"/>
    </location>
</feature>
<dbReference type="Proteomes" id="UP000076447">
    <property type="component" value="Unassembled WGS sequence"/>
</dbReference>
<name>A0A163SCF1_9CELL</name>